<accession>A0A0B7P0Y7</accession>
<keyword evidence="3 6" id="KW-0418">Kinase</keyword>
<dbReference type="CDD" id="cd07770">
    <property type="entry name" value="ASKHA_NBD_FGGY_GntK"/>
    <property type="match status" value="1"/>
</dbReference>
<dbReference type="InterPro" id="IPR043129">
    <property type="entry name" value="ATPase_NBD"/>
</dbReference>
<comment type="similarity">
    <text evidence="1">Belongs to the FGGY kinase family.</text>
</comment>
<gene>
    <name evidence="6" type="primary">gntK</name>
    <name evidence="6" type="ORF">PFCIRM138_00500</name>
</gene>
<dbReference type="PANTHER" id="PTHR43095">
    <property type="entry name" value="SUGAR KINASE"/>
    <property type="match status" value="1"/>
</dbReference>
<evidence type="ECO:0000256" key="2">
    <source>
        <dbReference type="ARBA" id="ARBA00022679"/>
    </source>
</evidence>
<dbReference type="InterPro" id="IPR000577">
    <property type="entry name" value="Carb_kinase_FGGY"/>
</dbReference>
<protein>
    <submittedName>
        <fullName evidence="6">Gluconate kinase (Gluconokinase)</fullName>
        <ecNumber evidence="6">2.7.1.12</ecNumber>
    </submittedName>
</protein>
<dbReference type="Gene3D" id="3.30.420.40">
    <property type="match status" value="2"/>
</dbReference>
<dbReference type="EC" id="2.7.1.12" evidence="6"/>
<dbReference type="EMBL" id="LM676433">
    <property type="protein sequence ID" value="CEP27252.1"/>
    <property type="molecule type" value="Genomic_DNA"/>
</dbReference>
<dbReference type="InterPro" id="IPR018484">
    <property type="entry name" value="FGGY_N"/>
</dbReference>
<dbReference type="InterPro" id="IPR018485">
    <property type="entry name" value="FGGY_C"/>
</dbReference>
<name>A0A0B7P0Y7_PROFF</name>
<reference evidence="6" key="1">
    <citation type="submission" date="2014-08" db="EMBL/GenBank/DDBJ databases">
        <authorList>
            <person name="Falentin Helene"/>
        </authorList>
    </citation>
    <scope>NUCLEOTIDE SEQUENCE</scope>
</reference>
<evidence type="ECO:0000259" key="5">
    <source>
        <dbReference type="Pfam" id="PF02782"/>
    </source>
</evidence>
<organism evidence="6">
    <name type="scientific">Propionibacterium freudenreichii subsp. freudenreichii</name>
    <dbReference type="NCBI Taxonomy" id="66712"/>
    <lineage>
        <taxon>Bacteria</taxon>
        <taxon>Bacillati</taxon>
        <taxon>Actinomycetota</taxon>
        <taxon>Actinomycetes</taxon>
        <taxon>Propionibacteriales</taxon>
        <taxon>Propionibacteriaceae</taxon>
        <taxon>Propionibacterium</taxon>
    </lineage>
</organism>
<evidence type="ECO:0000256" key="3">
    <source>
        <dbReference type="ARBA" id="ARBA00022777"/>
    </source>
</evidence>
<sequence length="511" mass="55113">MTETMMPGNQTTEIPEARPVPFARAIGPFVLAMDIGSTSTRAALYDAMARPVLEQNAVAEHHFVEGADGTSEIDADQMADEVAETITGALAGLEPGTVSAVAMDTFAASLICVDAQGRAISPCMTYADSRSAPQLAELRKVLDLDEAQQAVGVRLHTSYHPPRLLWIKQNHPDFWARTARFVSLGEYVFTKLAGVDACATSTMAWAGMLNRHSGQLDDYLLSVTDTRADQYAQIVDPDQPQTPDPGLINDRWPALSGAKWFPTIPDGYASNIGVGAVGAETVALSAATSGAMRVIVPGTPEKLPSGLWAYRVSRHESIVGGALNDVGRVMTWLTTTFAPVDATERDTALRAAPRPDTPLVLPFLTGERATGWSGNARAVFCGVTAASGPWDMWRGTVEGVAISYRRIFEQLRSIDVNIERILASGGVTHHFPATLDVITNALGYPVHVVNMERMTMRGTAMMALGVINPEGKFATAPQHSVNNPDPSQAPYYDDLRKRFEEVYDEVIAGKE</sequence>
<dbReference type="InterPro" id="IPR050406">
    <property type="entry name" value="FGGY_Carb_Kinase"/>
</dbReference>
<dbReference type="SUPFAM" id="SSF53067">
    <property type="entry name" value="Actin-like ATPase domain"/>
    <property type="match status" value="2"/>
</dbReference>
<dbReference type="GO" id="GO:0046316">
    <property type="term" value="F:gluconokinase activity"/>
    <property type="evidence" value="ECO:0007669"/>
    <property type="project" value="UniProtKB-EC"/>
</dbReference>
<keyword evidence="2 6" id="KW-0808">Transferase</keyword>
<evidence type="ECO:0000259" key="4">
    <source>
        <dbReference type="Pfam" id="PF00370"/>
    </source>
</evidence>
<dbReference type="AlphaFoldDB" id="A0A0B7P0Y7"/>
<proteinExistence type="inferred from homology"/>
<evidence type="ECO:0000313" key="6">
    <source>
        <dbReference type="EMBL" id="CEP27252.1"/>
    </source>
</evidence>
<dbReference type="PIRSF" id="PIRSF000538">
    <property type="entry name" value="GlpK"/>
    <property type="match status" value="1"/>
</dbReference>
<feature type="domain" description="Carbohydrate kinase FGGY C-terminal" evidence="5">
    <location>
        <begin position="314"/>
        <end position="463"/>
    </location>
</feature>
<dbReference type="GO" id="GO:0005975">
    <property type="term" value="P:carbohydrate metabolic process"/>
    <property type="evidence" value="ECO:0007669"/>
    <property type="project" value="InterPro"/>
</dbReference>
<evidence type="ECO:0000256" key="1">
    <source>
        <dbReference type="ARBA" id="ARBA00009156"/>
    </source>
</evidence>
<dbReference type="Pfam" id="PF02782">
    <property type="entry name" value="FGGY_C"/>
    <property type="match status" value="1"/>
</dbReference>
<feature type="domain" description="Carbohydrate kinase FGGY N-terminal" evidence="4">
    <location>
        <begin position="30"/>
        <end position="235"/>
    </location>
</feature>
<dbReference type="PANTHER" id="PTHR43095:SF2">
    <property type="entry name" value="GLUCONOKINASE"/>
    <property type="match status" value="1"/>
</dbReference>
<dbReference type="Pfam" id="PF00370">
    <property type="entry name" value="FGGY_N"/>
    <property type="match status" value="1"/>
</dbReference>